<gene>
    <name evidence="1" type="ORF">HND93_27205</name>
</gene>
<organism evidence="1 2">
    <name type="scientific">Azospirillum oleiclasticum</name>
    <dbReference type="NCBI Taxonomy" id="2735135"/>
    <lineage>
        <taxon>Bacteria</taxon>
        <taxon>Pseudomonadati</taxon>
        <taxon>Pseudomonadota</taxon>
        <taxon>Alphaproteobacteria</taxon>
        <taxon>Rhodospirillales</taxon>
        <taxon>Azospirillaceae</taxon>
        <taxon>Azospirillum</taxon>
    </lineage>
</organism>
<comment type="caution">
    <text evidence="1">The sequence shown here is derived from an EMBL/GenBank/DDBJ whole genome shotgun (WGS) entry which is preliminary data.</text>
</comment>
<dbReference type="Proteomes" id="UP000584642">
    <property type="component" value="Unassembled WGS sequence"/>
</dbReference>
<name>A0ABX2TL92_9PROT</name>
<protein>
    <recommendedName>
        <fullName evidence="3">Catalase</fullName>
    </recommendedName>
</protein>
<reference evidence="1 2" key="1">
    <citation type="submission" date="2020-05" db="EMBL/GenBank/DDBJ databases">
        <title>Azospirillum oleiclasticum sp. nov, a nitrogen-fixing and heavy crude oil-emulsifying bacterium isolated from the crude oil of Yumen Oilfield.</title>
        <authorList>
            <person name="Wu D."/>
            <person name="Cai M."/>
            <person name="Zhang X."/>
        </authorList>
    </citation>
    <scope>NUCLEOTIDE SEQUENCE [LARGE SCALE GENOMIC DNA]</scope>
    <source>
        <strain evidence="1 2">ROY-1-1-2</strain>
    </source>
</reference>
<proteinExistence type="predicted"/>
<accession>A0ABX2TL92</accession>
<dbReference type="EMBL" id="JABFDB010000027">
    <property type="protein sequence ID" value="NYZ23405.1"/>
    <property type="molecule type" value="Genomic_DNA"/>
</dbReference>
<sequence>MRGNLLPAPARGVFEGALRHLPNAEPEEKLSDVDGGHAGLLVELARDLLYRRDGAAAAAYDFRLSGPVIDAPKGSVFAGLRMQSAPSAASATLGTLTADGKGAGHALAGKGLIAAAVRPAVPAIRWLTRPDDLLHWLSRAAAASGTLDATAFFRELVAALGLKPRAAPETLFTLGFFRLRNAQVLRRPHAISTGYADRHCSASDHLPFGSTADNRTGRAGLPEAVVLATDIEEIPPAHDDHRALRTRIATVAPWVGPLDDADIAARLPTAEVHGVGSPYADLRTVFINRMDGTTDMCGNDPGKGCLCAVPHASIGAAA</sequence>
<dbReference type="RefSeq" id="WP_180285182.1">
    <property type="nucleotide sequence ID" value="NZ_JABFDB010000027.1"/>
</dbReference>
<evidence type="ECO:0008006" key="3">
    <source>
        <dbReference type="Google" id="ProtNLM"/>
    </source>
</evidence>
<evidence type="ECO:0000313" key="2">
    <source>
        <dbReference type="Proteomes" id="UP000584642"/>
    </source>
</evidence>
<evidence type="ECO:0000313" key="1">
    <source>
        <dbReference type="EMBL" id="NYZ23405.1"/>
    </source>
</evidence>
<keyword evidence="2" id="KW-1185">Reference proteome</keyword>